<dbReference type="AlphaFoldDB" id="E8LNA5"/>
<dbReference type="EMBL" id="AEVO01000164">
    <property type="protein sequence ID" value="EFY05998.1"/>
    <property type="molecule type" value="Genomic_DNA"/>
</dbReference>
<name>E8LNA5_SUCHY</name>
<comment type="caution">
    <text evidence="1">The sequence shown here is derived from an EMBL/GenBank/DDBJ whole genome shotgun (WGS) entry which is preliminary data.</text>
</comment>
<gene>
    <name evidence="1" type="ORF">HMPREF9444_02260</name>
</gene>
<evidence type="ECO:0000313" key="1">
    <source>
        <dbReference type="EMBL" id="EFY05998.1"/>
    </source>
</evidence>
<dbReference type="Proteomes" id="UP000018458">
    <property type="component" value="Unassembled WGS sequence"/>
</dbReference>
<sequence>DIGAPVQDEAKKTVTGTCYPQLCSNGRILTLTDDYGSCSIESEDKL</sequence>
<dbReference type="HOGENOM" id="CLU_3177608_0_0_6"/>
<protein>
    <submittedName>
        <fullName evidence="1">Uncharacterized protein</fullName>
    </submittedName>
</protein>
<keyword evidence="2" id="KW-1185">Reference proteome</keyword>
<organism evidence="1 2">
    <name type="scientific">Succinatimonas hippei (strain DSM 22608 / JCM 16073 / KCTC 15190 / YIT 12066)</name>
    <dbReference type="NCBI Taxonomy" id="762983"/>
    <lineage>
        <taxon>Bacteria</taxon>
        <taxon>Pseudomonadati</taxon>
        <taxon>Pseudomonadota</taxon>
        <taxon>Gammaproteobacteria</taxon>
        <taxon>Aeromonadales</taxon>
        <taxon>Succinivibrionaceae</taxon>
        <taxon>Succinatimonas</taxon>
    </lineage>
</organism>
<feature type="non-terminal residue" evidence="1">
    <location>
        <position position="1"/>
    </location>
</feature>
<reference evidence="1 2" key="1">
    <citation type="submission" date="2011-01" db="EMBL/GenBank/DDBJ databases">
        <authorList>
            <person name="Weinstock G."/>
            <person name="Sodergren E."/>
            <person name="Clifton S."/>
            <person name="Fulton L."/>
            <person name="Fulton B."/>
            <person name="Courtney L."/>
            <person name="Fronick C."/>
            <person name="Harrison M."/>
            <person name="Strong C."/>
            <person name="Farmer C."/>
            <person name="Delahaunty K."/>
            <person name="Markovic C."/>
            <person name="Hall O."/>
            <person name="Minx P."/>
            <person name="Tomlinson C."/>
            <person name="Mitreva M."/>
            <person name="Hou S."/>
            <person name="Chen J."/>
            <person name="Wollam A."/>
            <person name="Pepin K.H."/>
            <person name="Johnson M."/>
            <person name="Bhonagiri V."/>
            <person name="Zhang X."/>
            <person name="Suruliraj S."/>
            <person name="Warren W."/>
            <person name="Chinwalla A."/>
            <person name="Mardis E.R."/>
            <person name="Wilson R.K."/>
        </authorList>
    </citation>
    <scope>NUCLEOTIDE SEQUENCE [LARGE SCALE GENOMIC DNA]</scope>
    <source>
        <strain evidence="2">DSM 22608 / JCM 16073 / KCTC 15190 / YIT 12066</strain>
    </source>
</reference>
<evidence type="ECO:0000313" key="2">
    <source>
        <dbReference type="Proteomes" id="UP000018458"/>
    </source>
</evidence>
<accession>E8LNA5</accession>
<proteinExistence type="predicted"/>